<accession>A0A414S2S7</accession>
<proteinExistence type="predicted"/>
<dbReference type="AlphaFoldDB" id="A0A414S2S7"/>
<gene>
    <name evidence="1" type="ORF">DW641_05760</name>
</gene>
<comment type="caution">
    <text evidence="1">The sequence shown here is derived from an EMBL/GenBank/DDBJ whole genome shotgun (WGS) entry which is preliminary data.</text>
</comment>
<sequence length="91" mass="9880">MTEEKKYEITISDLSAYIGAAAFEILPEDAKEEDVDKYAMVAAGITDRVAKHLDGSNPLPEDHVALAKKVGRFIDGLGVVCEKIVQAAMEE</sequence>
<evidence type="ECO:0000313" key="2">
    <source>
        <dbReference type="Proteomes" id="UP000284112"/>
    </source>
</evidence>
<evidence type="ECO:0000313" key="1">
    <source>
        <dbReference type="EMBL" id="RHG09467.1"/>
    </source>
</evidence>
<organism evidence="1 2">
    <name type="scientific">Dorea longicatena</name>
    <dbReference type="NCBI Taxonomy" id="88431"/>
    <lineage>
        <taxon>Bacteria</taxon>
        <taxon>Bacillati</taxon>
        <taxon>Bacillota</taxon>
        <taxon>Clostridia</taxon>
        <taxon>Lachnospirales</taxon>
        <taxon>Lachnospiraceae</taxon>
        <taxon>Dorea</taxon>
    </lineage>
</organism>
<name>A0A414S2S7_9FIRM</name>
<dbReference type="RefSeq" id="WP_118309388.1">
    <property type="nucleotide sequence ID" value="NZ_QRHW01000007.1"/>
</dbReference>
<dbReference type="EMBL" id="QRHW01000007">
    <property type="protein sequence ID" value="RHG09467.1"/>
    <property type="molecule type" value="Genomic_DNA"/>
</dbReference>
<protein>
    <submittedName>
        <fullName evidence="1">Uncharacterized protein</fullName>
    </submittedName>
</protein>
<dbReference type="Proteomes" id="UP000284112">
    <property type="component" value="Unassembled WGS sequence"/>
</dbReference>
<reference evidence="1 2" key="1">
    <citation type="submission" date="2018-08" db="EMBL/GenBank/DDBJ databases">
        <title>A genome reference for cultivated species of the human gut microbiota.</title>
        <authorList>
            <person name="Zou Y."/>
            <person name="Xue W."/>
            <person name="Luo G."/>
        </authorList>
    </citation>
    <scope>NUCLEOTIDE SEQUENCE [LARGE SCALE GENOMIC DNA]</scope>
    <source>
        <strain evidence="1 2">AM23-13</strain>
    </source>
</reference>